<feature type="compositionally biased region" description="Low complexity" evidence="1">
    <location>
        <begin position="60"/>
        <end position="90"/>
    </location>
</feature>
<reference evidence="2 3" key="1">
    <citation type="journal article" date="2018" name="Mol. Biol. Evol.">
        <title>Analysis of the draft genome of the red seaweed Gracilariopsis chorda provides insights into genome size evolution in Rhodophyta.</title>
        <authorList>
            <person name="Lee J."/>
            <person name="Yang E.C."/>
            <person name="Graf L."/>
            <person name="Yang J.H."/>
            <person name="Qiu H."/>
            <person name="Zel Zion U."/>
            <person name="Chan C.X."/>
            <person name="Stephens T.G."/>
            <person name="Weber A.P.M."/>
            <person name="Boo G.H."/>
            <person name="Boo S.M."/>
            <person name="Kim K.M."/>
            <person name="Shin Y."/>
            <person name="Jung M."/>
            <person name="Lee S.J."/>
            <person name="Yim H.S."/>
            <person name="Lee J.H."/>
            <person name="Bhattacharya D."/>
            <person name="Yoon H.S."/>
        </authorList>
    </citation>
    <scope>NUCLEOTIDE SEQUENCE [LARGE SCALE GENOMIC DNA]</scope>
    <source>
        <strain evidence="2 3">SKKU-2015</strain>
        <tissue evidence="2">Whole body</tissue>
    </source>
</reference>
<sequence>MRCFGAPFDPHSTPDSSNTSASRRTRLFRRFLRSPLLRSEVSTLSELRFSPGTSKLSPNSSRYSADRLLSSSSCSKSTSPSPTKPPASAALSIDSDHFARSLSYNLDPALQHHNTGHDDKYNVRRRVAQYDQRHIKSTLGPPLVEVKTPRLEKDSVIYRRVQSFESLERHSRRRFGPSLSELRHLRNKNGFVLVDTNGPYAEYTL</sequence>
<gene>
    <name evidence="2" type="ORF">BWQ96_04575</name>
</gene>
<protein>
    <submittedName>
        <fullName evidence="2">Uncharacterized protein</fullName>
    </submittedName>
</protein>
<feature type="region of interest" description="Disordered" evidence="1">
    <location>
        <begin position="49"/>
        <end position="90"/>
    </location>
</feature>
<feature type="region of interest" description="Disordered" evidence="1">
    <location>
        <begin position="1"/>
        <end position="22"/>
    </location>
</feature>
<accession>A0A2V3IU86</accession>
<evidence type="ECO:0000256" key="1">
    <source>
        <dbReference type="SAM" id="MobiDB-lite"/>
    </source>
</evidence>
<dbReference type="AlphaFoldDB" id="A0A2V3IU86"/>
<dbReference type="Proteomes" id="UP000247409">
    <property type="component" value="Unassembled WGS sequence"/>
</dbReference>
<keyword evidence="3" id="KW-1185">Reference proteome</keyword>
<dbReference type="OrthoDB" id="10512087at2759"/>
<organism evidence="2 3">
    <name type="scientific">Gracilariopsis chorda</name>
    <dbReference type="NCBI Taxonomy" id="448386"/>
    <lineage>
        <taxon>Eukaryota</taxon>
        <taxon>Rhodophyta</taxon>
        <taxon>Florideophyceae</taxon>
        <taxon>Rhodymeniophycidae</taxon>
        <taxon>Gracilariales</taxon>
        <taxon>Gracilariaceae</taxon>
        <taxon>Gracilariopsis</taxon>
    </lineage>
</organism>
<comment type="caution">
    <text evidence="2">The sequence shown here is derived from an EMBL/GenBank/DDBJ whole genome shotgun (WGS) entry which is preliminary data.</text>
</comment>
<proteinExistence type="predicted"/>
<evidence type="ECO:0000313" key="2">
    <source>
        <dbReference type="EMBL" id="PXF45671.1"/>
    </source>
</evidence>
<name>A0A2V3IU86_9FLOR</name>
<dbReference type="EMBL" id="NBIV01000055">
    <property type="protein sequence ID" value="PXF45671.1"/>
    <property type="molecule type" value="Genomic_DNA"/>
</dbReference>
<evidence type="ECO:0000313" key="3">
    <source>
        <dbReference type="Proteomes" id="UP000247409"/>
    </source>
</evidence>
<feature type="compositionally biased region" description="Polar residues" evidence="1">
    <location>
        <begin position="49"/>
        <end position="59"/>
    </location>
</feature>